<feature type="compositionally biased region" description="Polar residues" evidence="1">
    <location>
        <begin position="674"/>
        <end position="685"/>
    </location>
</feature>
<feature type="region of interest" description="Disordered" evidence="1">
    <location>
        <begin position="647"/>
        <end position="693"/>
    </location>
</feature>
<dbReference type="SMART" id="SM00164">
    <property type="entry name" value="TBC"/>
    <property type="match status" value="1"/>
</dbReference>
<dbReference type="Pfam" id="PF00566">
    <property type="entry name" value="RabGAP-TBC"/>
    <property type="match status" value="1"/>
</dbReference>
<feature type="region of interest" description="Disordered" evidence="1">
    <location>
        <begin position="1"/>
        <end position="63"/>
    </location>
</feature>
<dbReference type="InterPro" id="IPR027267">
    <property type="entry name" value="AH/BAR_dom_sf"/>
</dbReference>
<dbReference type="GO" id="GO:0031267">
    <property type="term" value="F:small GTPase binding"/>
    <property type="evidence" value="ECO:0007669"/>
    <property type="project" value="TreeGrafter"/>
</dbReference>
<dbReference type="OrthoDB" id="194756at2759"/>
<protein>
    <recommendedName>
        <fullName evidence="2">Rab-GAP TBC domain-containing protein</fullName>
    </recommendedName>
</protein>
<gene>
    <name evidence="3" type="ORF">TrST_g13946</name>
</gene>
<dbReference type="PANTHER" id="PTHR47219:SF9">
    <property type="entry name" value="GTPASE ACTIVATING PROTEIN AND CENTROSOME-ASSOCIATED, ISOFORM B"/>
    <property type="match status" value="1"/>
</dbReference>
<feature type="compositionally biased region" description="Pro residues" evidence="1">
    <location>
        <begin position="35"/>
        <end position="53"/>
    </location>
</feature>
<dbReference type="InterPro" id="IPR035969">
    <property type="entry name" value="Rab-GAP_TBC_sf"/>
</dbReference>
<evidence type="ECO:0000256" key="1">
    <source>
        <dbReference type="SAM" id="MobiDB-lite"/>
    </source>
</evidence>
<dbReference type="InterPro" id="IPR036047">
    <property type="entry name" value="F-box-like_dom_sf"/>
</dbReference>
<comment type="caution">
    <text evidence="3">The sequence shown here is derived from an EMBL/GenBank/DDBJ whole genome shotgun (WGS) entry which is preliminary data.</text>
</comment>
<dbReference type="SUPFAM" id="SSF47923">
    <property type="entry name" value="Ypt/Rab-GAP domain of gyp1p"/>
    <property type="match status" value="2"/>
</dbReference>
<dbReference type="AlphaFoldDB" id="A0A9W7EI38"/>
<feature type="region of interest" description="Disordered" evidence="1">
    <location>
        <begin position="788"/>
        <end position="815"/>
    </location>
</feature>
<keyword evidence="4" id="KW-1185">Reference proteome</keyword>
<accession>A0A9W7EI38</accession>
<evidence type="ECO:0000259" key="2">
    <source>
        <dbReference type="PROSITE" id="PS50086"/>
    </source>
</evidence>
<dbReference type="PROSITE" id="PS50086">
    <property type="entry name" value="TBC_RABGAP"/>
    <property type="match status" value="1"/>
</dbReference>
<sequence length="1036" mass="114866">MFRRNSTRQTPSRSNSLASDALNSIVSGGNNSPSPSAPSPPPPPPPQLSPSPIGPNDGRKRRVSRSQFDAELQQQLNKLDFYTNVLLSLRTETSLHLSSTTKMVEGMQSLASCIGVGLLDDGDLEDVHDFSVGVNRIEDQRCKELASDLETTVLQPIQQILNLNYSLDLRVQERENMAEDLEKLIKSGEDSTEQEREFAEFNQILKMELGEHLEARKMVLKRSFESLRNGMGCFFSGASRCISKFEDAFGDLPVEGKALSIEAVGKVEDELIEEMIMVTVAVANAEGKMADKEENIRLSMGEEGLNEGKKGLNSSKKKWQKMKSNFVNGKSQLSKGLRRMSGGSKNGGTPQSGKGARRKDSSFNLFGAGDGKPSEQQLGFMKVFNFFGGKNDDESEKKEAKEEDDNFLGRITGRKGKTDAVGDLEAEEDLKRRIHALTTGEGGEEFGGEASAGKYVTRGALTKRLSETSMSSELSISSDLSGMSSDVETGLLLKSNDSRDNSRVKLESLFKLVDAQAEARETEGQEEALFERYFAGGGAGADKMNALKAASSFLNVKELTACRSVSKSWLAALTSDQSIWRRCVRKGGVSEKTRGDFWLWLVYGNSGLIKSRKVKGGGMGFDKVKFGKKYWALIKDVTIAFGQLHDAEGGESSQQPQAGGGSPVREPKGDGFAVTTTPNKLSNNDAPLPSPARRHGLKRRLCLAWVSEIEMDVRRTYNKDESVVITLDSSRNNDLHIDDEDEEDEEEDEEDWDEFVGNEDISRDSGVNVEVVDDAMNKLVNDVVGVGDSEEARSGRSEPGSPQSPKGEVEQEKRVAKRTKLRRILWAYAAYNPRVGYCQGMNMVARALLSICNEDEVKAFWLLAGMIEGYDMSEMWKRGMKQLDFCFFALDNMMGKLLPDLKQHFEGEGILPSMYASRWFVTLFCCSDIIPPKIRLKVLDIFMLEKWGVIFSTSISVLTLVENSCRETDFEGCLKIFSNVKRVLDERDEEEGVWKWLDKSVGEFVIGEKQIRDIQAEYFLESSLDTVDSDGKGINI</sequence>
<dbReference type="EMBL" id="BRXY01000226">
    <property type="protein sequence ID" value="GMH78740.1"/>
    <property type="molecule type" value="Genomic_DNA"/>
</dbReference>
<feature type="compositionally biased region" description="Polar residues" evidence="1">
    <location>
        <begin position="7"/>
        <end position="31"/>
    </location>
</feature>
<dbReference type="Gene3D" id="1.10.8.270">
    <property type="entry name" value="putative rabgap domain of human tbc1 domain family member 14 like domains"/>
    <property type="match status" value="1"/>
</dbReference>
<dbReference type="InterPro" id="IPR000195">
    <property type="entry name" value="Rab-GAP-TBC_dom"/>
</dbReference>
<dbReference type="GO" id="GO:0005096">
    <property type="term" value="F:GTPase activator activity"/>
    <property type="evidence" value="ECO:0007669"/>
    <property type="project" value="TreeGrafter"/>
</dbReference>
<evidence type="ECO:0000313" key="4">
    <source>
        <dbReference type="Proteomes" id="UP001165085"/>
    </source>
</evidence>
<dbReference type="SUPFAM" id="SSF81383">
    <property type="entry name" value="F-box domain"/>
    <property type="match status" value="1"/>
</dbReference>
<dbReference type="Proteomes" id="UP001165085">
    <property type="component" value="Unassembled WGS sequence"/>
</dbReference>
<dbReference type="Gene3D" id="1.10.472.80">
    <property type="entry name" value="Ypt/Rab-GAP domain of gyp1p, domain 3"/>
    <property type="match status" value="1"/>
</dbReference>
<organism evidence="3 4">
    <name type="scientific">Triparma strigata</name>
    <dbReference type="NCBI Taxonomy" id="1606541"/>
    <lineage>
        <taxon>Eukaryota</taxon>
        <taxon>Sar</taxon>
        <taxon>Stramenopiles</taxon>
        <taxon>Ochrophyta</taxon>
        <taxon>Bolidophyceae</taxon>
        <taxon>Parmales</taxon>
        <taxon>Triparmaceae</taxon>
        <taxon>Triparma</taxon>
    </lineage>
</organism>
<dbReference type="PANTHER" id="PTHR47219">
    <property type="entry name" value="RAB GTPASE-ACTIVATING PROTEIN 1-LIKE"/>
    <property type="match status" value="1"/>
</dbReference>
<dbReference type="SUPFAM" id="SSF103657">
    <property type="entry name" value="BAR/IMD domain-like"/>
    <property type="match status" value="1"/>
</dbReference>
<dbReference type="InterPro" id="IPR050302">
    <property type="entry name" value="Rab_GAP_TBC_domain"/>
</dbReference>
<feature type="region of interest" description="Disordered" evidence="1">
    <location>
        <begin position="733"/>
        <end position="759"/>
    </location>
</feature>
<evidence type="ECO:0000313" key="3">
    <source>
        <dbReference type="EMBL" id="GMH78740.1"/>
    </source>
</evidence>
<feature type="compositionally biased region" description="Acidic residues" evidence="1">
    <location>
        <begin position="737"/>
        <end position="757"/>
    </location>
</feature>
<reference evidence="4" key="1">
    <citation type="journal article" date="2023" name="Commun. Biol.">
        <title>Genome analysis of Parmales, the sister group of diatoms, reveals the evolutionary specialization of diatoms from phago-mixotrophs to photoautotrophs.</title>
        <authorList>
            <person name="Ban H."/>
            <person name="Sato S."/>
            <person name="Yoshikawa S."/>
            <person name="Yamada K."/>
            <person name="Nakamura Y."/>
            <person name="Ichinomiya M."/>
            <person name="Sato N."/>
            <person name="Blanc-Mathieu R."/>
            <person name="Endo H."/>
            <person name="Kuwata A."/>
            <person name="Ogata H."/>
        </authorList>
    </citation>
    <scope>NUCLEOTIDE SEQUENCE [LARGE SCALE GENOMIC DNA]</scope>
    <source>
        <strain evidence="4">NIES 3701</strain>
    </source>
</reference>
<name>A0A9W7EI38_9STRA</name>
<proteinExistence type="predicted"/>
<feature type="region of interest" description="Disordered" evidence="1">
    <location>
        <begin position="330"/>
        <end position="374"/>
    </location>
</feature>
<feature type="domain" description="Rab-GAP TBC" evidence="2">
    <location>
        <begin position="588"/>
        <end position="946"/>
    </location>
</feature>
<dbReference type="Gene3D" id="1.20.1270.60">
    <property type="entry name" value="Arfaptin homology (AH) domain/BAR domain"/>
    <property type="match status" value="1"/>
</dbReference>